<keyword evidence="2" id="KW-1185">Reference proteome</keyword>
<dbReference type="EMBL" id="AVOT02071325">
    <property type="protein sequence ID" value="MBW0561633.1"/>
    <property type="molecule type" value="Genomic_DNA"/>
</dbReference>
<comment type="caution">
    <text evidence="1">The sequence shown here is derived from an EMBL/GenBank/DDBJ whole genome shotgun (WGS) entry which is preliminary data.</text>
</comment>
<gene>
    <name evidence="1" type="ORF">O181_101348</name>
</gene>
<evidence type="ECO:0000313" key="2">
    <source>
        <dbReference type="Proteomes" id="UP000765509"/>
    </source>
</evidence>
<organism evidence="1 2">
    <name type="scientific">Austropuccinia psidii MF-1</name>
    <dbReference type="NCBI Taxonomy" id="1389203"/>
    <lineage>
        <taxon>Eukaryota</taxon>
        <taxon>Fungi</taxon>
        <taxon>Dikarya</taxon>
        <taxon>Basidiomycota</taxon>
        <taxon>Pucciniomycotina</taxon>
        <taxon>Pucciniomycetes</taxon>
        <taxon>Pucciniales</taxon>
        <taxon>Sphaerophragmiaceae</taxon>
        <taxon>Austropuccinia</taxon>
    </lineage>
</organism>
<reference evidence="1" key="1">
    <citation type="submission" date="2021-03" db="EMBL/GenBank/DDBJ databases">
        <title>Draft genome sequence of rust myrtle Austropuccinia psidii MF-1, a brazilian biotype.</title>
        <authorList>
            <person name="Quecine M.C."/>
            <person name="Pachon D.M.R."/>
            <person name="Bonatelli M.L."/>
            <person name="Correr F.H."/>
            <person name="Franceschini L.M."/>
            <person name="Leite T.F."/>
            <person name="Margarido G.R.A."/>
            <person name="Almeida C.A."/>
            <person name="Ferrarezi J.A."/>
            <person name="Labate C.A."/>
        </authorList>
    </citation>
    <scope>NUCLEOTIDE SEQUENCE</scope>
    <source>
        <strain evidence="1">MF-1</strain>
    </source>
</reference>
<evidence type="ECO:0000313" key="1">
    <source>
        <dbReference type="EMBL" id="MBW0561633.1"/>
    </source>
</evidence>
<dbReference type="Proteomes" id="UP000765509">
    <property type="component" value="Unassembled WGS sequence"/>
</dbReference>
<dbReference type="AlphaFoldDB" id="A0A9Q3PH13"/>
<name>A0A9Q3PH13_9BASI</name>
<proteinExistence type="predicted"/>
<accession>A0A9Q3PH13</accession>
<protein>
    <submittedName>
        <fullName evidence="1">Uncharacterized protein</fullName>
    </submittedName>
</protein>
<sequence length="236" mass="27063">MGQLTQVFSPRDNSGAPAFKALSIKSPDSFDVTKGHTLRGFIQSYQLIFHNYPENFFSDRNKALYSTSFPTGRAGKLIEPYISNISNEDPSCLLKNCKLIKTHFFNLFVDPNEVMKAERELDNLRMKERGHVSLYIAYLRRLISIIGNWGERAYVHVYGRGLESRPLDKLASHPGNFDTLQELIGITLELDTRYHERQKENGSHQENKPPFTGPNSFRPVLRFIFQEGEEFSSLKG</sequence>